<dbReference type="EMBL" id="ML992672">
    <property type="protein sequence ID" value="KAF2212567.1"/>
    <property type="molecule type" value="Genomic_DNA"/>
</dbReference>
<evidence type="ECO:0000313" key="2">
    <source>
        <dbReference type="Proteomes" id="UP000799539"/>
    </source>
</evidence>
<keyword evidence="2" id="KW-1185">Reference proteome</keyword>
<proteinExistence type="predicted"/>
<protein>
    <submittedName>
        <fullName evidence="1">Uncharacterized protein</fullName>
    </submittedName>
</protein>
<name>A0A6A6FGJ1_9PEZI</name>
<sequence>MPKTVFERDYGADPDALRMCSDFAITGKSATATTSSIKPVSKERGGSIVSQYSTATATVTLRWPTRKPKNYVPLGRQGR</sequence>
<organism evidence="1 2">
    <name type="scientific">Cercospora zeae-maydis SCOH1-5</name>
    <dbReference type="NCBI Taxonomy" id="717836"/>
    <lineage>
        <taxon>Eukaryota</taxon>
        <taxon>Fungi</taxon>
        <taxon>Dikarya</taxon>
        <taxon>Ascomycota</taxon>
        <taxon>Pezizomycotina</taxon>
        <taxon>Dothideomycetes</taxon>
        <taxon>Dothideomycetidae</taxon>
        <taxon>Mycosphaerellales</taxon>
        <taxon>Mycosphaerellaceae</taxon>
        <taxon>Cercospora</taxon>
    </lineage>
</organism>
<evidence type="ECO:0000313" key="1">
    <source>
        <dbReference type="EMBL" id="KAF2212567.1"/>
    </source>
</evidence>
<dbReference type="Proteomes" id="UP000799539">
    <property type="component" value="Unassembled WGS sequence"/>
</dbReference>
<reference evidence="1" key="1">
    <citation type="journal article" date="2020" name="Stud. Mycol.">
        <title>101 Dothideomycetes genomes: a test case for predicting lifestyles and emergence of pathogens.</title>
        <authorList>
            <person name="Haridas S."/>
            <person name="Albert R."/>
            <person name="Binder M."/>
            <person name="Bloem J."/>
            <person name="Labutti K."/>
            <person name="Salamov A."/>
            <person name="Andreopoulos B."/>
            <person name="Baker S."/>
            <person name="Barry K."/>
            <person name="Bills G."/>
            <person name="Bluhm B."/>
            <person name="Cannon C."/>
            <person name="Castanera R."/>
            <person name="Culley D."/>
            <person name="Daum C."/>
            <person name="Ezra D."/>
            <person name="Gonzalez J."/>
            <person name="Henrissat B."/>
            <person name="Kuo A."/>
            <person name="Liang C."/>
            <person name="Lipzen A."/>
            <person name="Lutzoni F."/>
            <person name="Magnuson J."/>
            <person name="Mondo S."/>
            <person name="Nolan M."/>
            <person name="Ohm R."/>
            <person name="Pangilinan J."/>
            <person name="Park H.-J."/>
            <person name="Ramirez L."/>
            <person name="Alfaro M."/>
            <person name="Sun H."/>
            <person name="Tritt A."/>
            <person name="Yoshinaga Y."/>
            <person name="Zwiers L.-H."/>
            <person name="Turgeon B."/>
            <person name="Goodwin S."/>
            <person name="Spatafora J."/>
            <person name="Crous P."/>
            <person name="Grigoriev I."/>
        </authorList>
    </citation>
    <scope>NUCLEOTIDE SEQUENCE</scope>
    <source>
        <strain evidence="1">SCOH1-5</strain>
    </source>
</reference>
<dbReference type="AlphaFoldDB" id="A0A6A6FGJ1"/>
<gene>
    <name evidence="1" type="ORF">CERZMDRAFT_97065</name>
</gene>
<accession>A0A6A6FGJ1</accession>